<dbReference type="EMBL" id="JYDH01000151">
    <property type="protein sequence ID" value="KRY30063.1"/>
    <property type="molecule type" value="Genomic_DNA"/>
</dbReference>
<dbReference type="Proteomes" id="UP000054776">
    <property type="component" value="Unassembled WGS sequence"/>
</dbReference>
<proteinExistence type="predicted"/>
<evidence type="ECO:0000313" key="2">
    <source>
        <dbReference type="EMBL" id="KRY30063.1"/>
    </source>
</evidence>
<organism evidence="2 3">
    <name type="scientific">Trichinella spiralis</name>
    <name type="common">Trichina worm</name>
    <dbReference type="NCBI Taxonomy" id="6334"/>
    <lineage>
        <taxon>Eukaryota</taxon>
        <taxon>Metazoa</taxon>
        <taxon>Ecdysozoa</taxon>
        <taxon>Nematoda</taxon>
        <taxon>Enoplea</taxon>
        <taxon>Dorylaimia</taxon>
        <taxon>Trichinellida</taxon>
        <taxon>Trichinellidae</taxon>
        <taxon>Trichinella</taxon>
    </lineage>
</organism>
<accession>A0A0V1AZ93</accession>
<keyword evidence="3" id="KW-1185">Reference proteome</keyword>
<feature type="chain" id="PRO_5006874846" evidence="1">
    <location>
        <begin position="22"/>
        <end position="182"/>
    </location>
</feature>
<protein>
    <submittedName>
        <fullName evidence="2">Uncharacterized protein</fullName>
    </submittedName>
</protein>
<feature type="signal peptide" evidence="1">
    <location>
        <begin position="1"/>
        <end position="21"/>
    </location>
</feature>
<dbReference type="AlphaFoldDB" id="A0A0V1AZ93"/>
<reference evidence="2 3" key="1">
    <citation type="submission" date="2015-01" db="EMBL/GenBank/DDBJ databases">
        <title>Evolution of Trichinella species and genotypes.</title>
        <authorList>
            <person name="Korhonen P.K."/>
            <person name="Edoardo P."/>
            <person name="Giuseppe L.R."/>
            <person name="Gasser R.B."/>
        </authorList>
    </citation>
    <scope>NUCLEOTIDE SEQUENCE [LARGE SCALE GENOMIC DNA]</scope>
    <source>
        <strain evidence="2">ISS3</strain>
    </source>
</reference>
<keyword evidence="1" id="KW-0732">Signal</keyword>
<evidence type="ECO:0000313" key="3">
    <source>
        <dbReference type="Proteomes" id="UP000054776"/>
    </source>
</evidence>
<name>A0A0V1AZ93_TRISP</name>
<dbReference type="InParanoid" id="A0A0V1AZ93"/>
<comment type="caution">
    <text evidence="2">The sequence shown here is derived from an EMBL/GenBank/DDBJ whole genome shotgun (WGS) entry which is preliminary data.</text>
</comment>
<sequence length="182" mass="20337">MNAMEQLLILIALAIVGRLSCHQYIPSVALQKQVSAHYNNRSGSDRVPLQSQCGFVQQEAIIVHLASVLSKCGITDRVQLHPHRQRNTKFHLGMHRAFVNAVPRPPCGFAADHEYATICCKADTSTNGLHPHRQGNTTSHLVMHRAFVKAGIMPYPAFSRNYMLQCRYVNAIKKYKVGDAAF</sequence>
<evidence type="ECO:0000256" key="1">
    <source>
        <dbReference type="SAM" id="SignalP"/>
    </source>
</evidence>
<gene>
    <name evidence="2" type="ORF">T01_14860</name>
</gene>